<gene>
    <name evidence="5" type="ORF">HFA01_11800</name>
</gene>
<comment type="caution">
    <text evidence="5">The sequence shown here is derived from an EMBL/GenBank/DDBJ whole genome shotgun (WGS) entry which is preliminary data.</text>
</comment>
<feature type="chain" id="PRO_5038338662" evidence="4">
    <location>
        <begin position="19"/>
        <end position="315"/>
    </location>
</feature>
<keyword evidence="6" id="KW-1185">Reference proteome</keyword>
<evidence type="ECO:0000313" key="5">
    <source>
        <dbReference type="EMBL" id="GEN52918.1"/>
    </source>
</evidence>
<evidence type="ECO:0000313" key="6">
    <source>
        <dbReference type="Proteomes" id="UP000321886"/>
    </source>
</evidence>
<evidence type="ECO:0000256" key="2">
    <source>
        <dbReference type="ARBA" id="ARBA00022729"/>
    </source>
</evidence>
<comment type="similarity">
    <text evidence="1">Belongs to the phosphate/phosphite/phosphonate binding protein family.</text>
</comment>
<sequence length="315" mass="35072">MKKFLSVLFLISLLSILAACGSEEGDAAETSGQENNEAKEESNDAPEKLVMGFVPSQDSDKIADTVQPLADKLSEEIGIPVEGKVMNNYSAVIEGMGSGQIHIGFLPAFAYVLAEEKYDIEVQMKSERYGSDQYRAQYVVRKDSGIESLEDLEGKVWAVPDVTSTSGFLFPANEIMEEFDVKDVQQEFFSQTISAGGHDNAIVALLDGNADVATTFEDARGDLEEEYPNVMEDTKVLGYTEWIPNDTISVIPSLSDELKNDIQESFLSFNDNEEMIQVMNEVYSWDAIVKAESEDYEIVRDTYEKFKDSINVDEM</sequence>
<dbReference type="GO" id="GO:0043190">
    <property type="term" value="C:ATP-binding cassette (ABC) transporter complex"/>
    <property type="evidence" value="ECO:0007669"/>
    <property type="project" value="InterPro"/>
</dbReference>
<dbReference type="Pfam" id="PF12974">
    <property type="entry name" value="Phosphonate-bd"/>
    <property type="match status" value="1"/>
</dbReference>
<dbReference type="RefSeq" id="WP_146814143.1">
    <property type="nucleotide sequence ID" value="NZ_BJYD01000007.1"/>
</dbReference>
<evidence type="ECO:0000256" key="1">
    <source>
        <dbReference type="ARBA" id="ARBA00007162"/>
    </source>
</evidence>
<protein>
    <submittedName>
        <fullName evidence="5">Phosphonate ABC transporter substrate-binding protein</fullName>
    </submittedName>
</protein>
<dbReference type="GO" id="GO:0055085">
    <property type="term" value="P:transmembrane transport"/>
    <property type="evidence" value="ECO:0007669"/>
    <property type="project" value="InterPro"/>
</dbReference>
<dbReference type="Proteomes" id="UP000321886">
    <property type="component" value="Unassembled WGS sequence"/>
</dbReference>
<dbReference type="NCBIfam" id="TIGR01098">
    <property type="entry name" value="3A0109s03R"/>
    <property type="match status" value="1"/>
</dbReference>
<dbReference type="CDD" id="cd01071">
    <property type="entry name" value="PBP2_PhnD_like"/>
    <property type="match status" value="1"/>
</dbReference>
<dbReference type="SUPFAM" id="SSF53850">
    <property type="entry name" value="Periplasmic binding protein-like II"/>
    <property type="match status" value="1"/>
</dbReference>
<dbReference type="EMBL" id="BJYD01000007">
    <property type="protein sequence ID" value="GEN52918.1"/>
    <property type="molecule type" value="Genomic_DNA"/>
</dbReference>
<evidence type="ECO:0000256" key="3">
    <source>
        <dbReference type="SAM" id="MobiDB-lite"/>
    </source>
</evidence>
<feature type="region of interest" description="Disordered" evidence="3">
    <location>
        <begin position="26"/>
        <end position="47"/>
    </location>
</feature>
<evidence type="ECO:0000256" key="4">
    <source>
        <dbReference type="SAM" id="SignalP"/>
    </source>
</evidence>
<dbReference type="AlphaFoldDB" id="A0A511WRL4"/>
<keyword evidence="2 4" id="KW-0732">Signal</keyword>
<proteinExistence type="inferred from homology"/>
<name>A0A511WRL4_9BACI</name>
<accession>A0A511WRL4</accession>
<dbReference type="Gene3D" id="3.40.190.10">
    <property type="entry name" value="Periplasmic binding protein-like II"/>
    <property type="match status" value="2"/>
</dbReference>
<dbReference type="InterPro" id="IPR005770">
    <property type="entry name" value="PhnD"/>
</dbReference>
<dbReference type="OrthoDB" id="9776786at2"/>
<dbReference type="PANTHER" id="PTHR35841">
    <property type="entry name" value="PHOSPHONATES-BINDING PERIPLASMIC PROTEIN"/>
    <property type="match status" value="1"/>
</dbReference>
<reference evidence="5 6" key="1">
    <citation type="submission" date="2019-07" db="EMBL/GenBank/DDBJ databases">
        <title>Whole genome shotgun sequence of Halobacillus faecis NBRC 103569.</title>
        <authorList>
            <person name="Hosoyama A."/>
            <person name="Uohara A."/>
            <person name="Ohji S."/>
            <person name="Ichikawa N."/>
        </authorList>
    </citation>
    <scope>NUCLEOTIDE SEQUENCE [LARGE SCALE GENOMIC DNA]</scope>
    <source>
        <strain evidence="5 6">NBRC 103569</strain>
    </source>
</reference>
<organism evidence="5 6">
    <name type="scientific">Halobacillus faecis</name>
    <dbReference type="NCBI Taxonomy" id="360184"/>
    <lineage>
        <taxon>Bacteria</taxon>
        <taxon>Bacillati</taxon>
        <taxon>Bacillota</taxon>
        <taxon>Bacilli</taxon>
        <taxon>Bacillales</taxon>
        <taxon>Bacillaceae</taxon>
        <taxon>Halobacillus</taxon>
    </lineage>
</organism>
<dbReference type="PROSITE" id="PS51257">
    <property type="entry name" value="PROKAR_LIPOPROTEIN"/>
    <property type="match status" value="1"/>
</dbReference>
<dbReference type="PANTHER" id="PTHR35841:SF1">
    <property type="entry name" value="PHOSPHONATES-BINDING PERIPLASMIC PROTEIN"/>
    <property type="match status" value="1"/>
</dbReference>
<feature type="compositionally biased region" description="Basic and acidic residues" evidence="3">
    <location>
        <begin position="36"/>
        <end position="47"/>
    </location>
</feature>
<feature type="signal peptide" evidence="4">
    <location>
        <begin position="1"/>
        <end position="18"/>
    </location>
</feature>